<evidence type="ECO:0000259" key="2">
    <source>
        <dbReference type="PROSITE" id="PS50190"/>
    </source>
</evidence>
<evidence type="ECO:0000313" key="3">
    <source>
        <dbReference type="EMBL" id="SHO77352.1"/>
    </source>
</evidence>
<feature type="compositionally biased region" description="Low complexity" evidence="1">
    <location>
        <begin position="89"/>
        <end position="103"/>
    </location>
</feature>
<feature type="region of interest" description="Disordered" evidence="1">
    <location>
        <begin position="161"/>
        <end position="253"/>
    </location>
</feature>
<dbReference type="GO" id="GO:0005085">
    <property type="term" value="F:guanyl-nucleotide exchange factor activity"/>
    <property type="evidence" value="ECO:0007669"/>
    <property type="project" value="InterPro"/>
</dbReference>
<dbReference type="OMA" id="VARAYTM"/>
<proteinExistence type="predicted"/>
<organism evidence="3 4">
    <name type="scientific">Malassezia sympodialis (strain ATCC 42132)</name>
    <name type="common">Atopic eczema-associated yeast</name>
    <dbReference type="NCBI Taxonomy" id="1230383"/>
    <lineage>
        <taxon>Eukaryota</taxon>
        <taxon>Fungi</taxon>
        <taxon>Dikarya</taxon>
        <taxon>Basidiomycota</taxon>
        <taxon>Ustilaginomycotina</taxon>
        <taxon>Malasseziomycetes</taxon>
        <taxon>Malasseziales</taxon>
        <taxon>Malasseziaceae</taxon>
        <taxon>Malassezia</taxon>
    </lineage>
</organism>
<evidence type="ECO:0000256" key="1">
    <source>
        <dbReference type="SAM" id="MobiDB-lite"/>
    </source>
</evidence>
<sequence length="1064" mass="113525">MPQDAAAVAADSPGSGGDAAGQASAQRNTGMASARLHAIAKLRRAASQREVRHATPRAVPPAEPAATANEDTKPPADESPATDGPTEAPPAALLPSPLPSLEQLRQRLLRERKPTGLSRSASASATSQVARAYTMQKLLGSATPLPYHDMFAFVRGVNQASAASDTPPTPPRNESMAAEASPQRATLLRSLSARDGARIRRIRRIGRQDTASDTPPTASPSATPPRAPVSASAFSDDSSSTNARESTGSSGWRVSLYNYDSSMSSRQASVGTTAPVGQGTAPRAVDSLTGAGTPSTASHRDATRSSLEPHVSPPGGLAPVSAAPEDVRRSPPRAAPVLREAHTAMDWRTTERGSLKSPALYRQSPPHTRTRTPGRSPDTSLDDASSGSPHTMPHEKPLPRLPPVPTTRARRDSVSGDTLPLAPRPNATPTLPLPDVLAPMLARSASVGTGRRTPREDDDERKEARVVRLWGSLRRKTSMRALRRPSGHVPPAASSASSGDSAWATVALLAEADVPLHEPVVTLPVTPAMLMQWNQTLERPVRHLLSYLPAEVPCDIALDPPRRLVCVLPLLQAAGEEFVKLRYAFVFQDVLVLAKPPLLVQGDESIPDMMLRKLSQTPALNEPCVPFAVLDLAQVQMQRHGELSDSELSALIAPRLAALHARLDVTLAALVRETGLLRDESDAAAYAAAQARLLYVCEPLDRTVLWRYVQEHPHMLAPFVAQYRVRGVPLDVALRHVLLDLPHPESAASMEALLLAFASHWHASNAAEWPAHTLESVTDLTWAIVALNDALHRPAGLWAAYDPSLSLGDFTVGFRTHGVSHAVSDRELGEIYLSVRTSPIVSGGAGADMRTISIDAHAWHALSALGVSSAPIRVRIDAPDPDLQVRLVGPGLLADPPVLSFAHSAHAQFTLCAATPGPHDLIFVRMGRHARFYGGHAPAPGMAALPRSVQVRAGRDAPTTRATLSLVPTVPGTTHTFYLTDAPSAQRVTALLHSTIEAARAHAQRFGPAEWDVRALCRRVLEASLLPPDDASRARRPPPPATGYALVQTTRDNSLLMHVLRPAA</sequence>
<dbReference type="STRING" id="1230383.A0A1M8A4F9"/>
<feature type="compositionally biased region" description="Polar residues" evidence="1">
    <location>
        <begin position="365"/>
        <end position="389"/>
    </location>
</feature>
<dbReference type="EMBL" id="LT671822">
    <property type="protein sequence ID" value="SHO77352.1"/>
    <property type="molecule type" value="Genomic_DNA"/>
</dbReference>
<feature type="region of interest" description="Disordered" evidence="1">
    <location>
        <begin position="268"/>
        <end position="434"/>
    </location>
</feature>
<dbReference type="Proteomes" id="UP000186303">
    <property type="component" value="Chromosome 2"/>
</dbReference>
<evidence type="ECO:0000313" key="4">
    <source>
        <dbReference type="Proteomes" id="UP000186303"/>
    </source>
</evidence>
<dbReference type="PROSITE" id="PS50190">
    <property type="entry name" value="SEC7"/>
    <property type="match status" value="1"/>
</dbReference>
<dbReference type="SUPFAM" id="SSF48425">
    <property type="entry name" value="Sec7 domain"/>
    <property type="match status" value="1"/>
</dbReference>
<protein>
    <recommendedName>
        <fullName evidence="2">SEC7 domain-containing protein</fullName>
    </recommendedName>
</protein>
<dbReference type="Gene3D" id="1.10.1000.11">
    <property type="entry name" value="Arf Nucleotide-binding Site Opener,domain 2"/>
    <property type="match status" value="1"/>
</dbReference>
<feature type="domain" description="SEC7" evidence="2">
    <location>
        <begin position="667"/>
        <end position="838"/>
    </location>
</feature>
<feature type="compositionally biased region" description="Basic and acidic residues" evidence="1">
    <location>
        <begin position="339"/>
        <end position="354"/>
    </location>
</feature>
<dbReference type="InterPro" id="IPR023394">
    <property type="entry name" value="Sec7_C_sf"/>
</dbReference>
<accession>A0A1M8A4F9</accession>
<dbReference type="AlphaFoldDB" id="A0A1M8A4F9"/>
<feature type="compositionally biased region" description="Low complexity" evidence="1">
    <location>
        <begin position="1"/>
        <end position="13"/>
    </location>
</feature>
<keyword evidence="4" id="KW-1185">Reference proteome</keyword>
<dbReference type="VEuPathDB" id="FungiDB:MSYG_1693"/>
<dbReference type="InterPro" id="IPR035999">
    <property type="entry name" value="Sec7_dom_sf"/>
</dbReference>
<feature type="region of interest" description="Disordered" evidence="1">
    <location>
        <begin position="1"/>
        <end position="105"/>
    </location>
</feature>
<reference evidence="4" key="1">
    <citation type="journal article" date="2017" name="Nucleic Acids Res.">
        <title>Proteogenomics produces comprehensive and highly accurate protein-coding gene annotation in a complete genome assembly of Malassezia sympodialis.</title>
        <authorList>
            <person name="Zhu Y."/>
            <person name="Engstroem P.G."/>
            <person name="Tellgren-Roth C."/>
            <person name="Baudo C.D."/>
            <person name="Kennell J.C."/>
            <person name="Sun S."/>
            <person name="Billmyre R.B."/>
            <person name="Schroeder M.S."/>
            <person name="Andersson A."/>
            <person name="Holm T."/>
            <person name="Sigurgeirsson B."/>
            <person name="Wu G."/>
            <person name="Sankaranarayanan S.R."/>
            <person name="Siddharthan R."/>
            <person name="Sanyal K."/>
            <person name="Lundeberg J."/>
            <person name="Nystedt B."/>
            <person name="Boekhout T."/>
            <person name="Dawson T.L. Jr."/>
            <person name="Heitman J."/>
            <person name="Scheynius A."/>
            <person name="Lehtioe J."/>
        </authorList>
    </citation>
    <scope>NUCLEOTIDE SEQUENCE [LARGE SCALE GENOMIC DNA]</scope>
    <source>
        <strain evidence="4">ATCC 42132</strain>
    </source>
</reference>
<dbReference type="InterPro" id="IPR000904">
    <property type="entry name" value="Sec7_dom"/>
</dbReference>
<gene>
    <name evidence="3" type="ORF">MSYG_1693</name>
</gene>
<dbReference type="OrthoDB" id="430364at2759"/>
<dbReference type="GO" id="GO:0032012">
    <property type="term" value="P:regulation of ARF protein signal transduction"/>
    <property type="evidence" value="ECO:0007669"/>
    <property type="project" value="InterPro"/>
</dbReference>
<feature type="compositionally biased region" description="Low complexity" evidence="1">
    <location>
        <begin position="211"/>
        <end position="221"/>
    </location>
</feature>
<name>A0A1M8A4F9_MALS4</name>
<dbReference type="Pfam" id="PF01369">
    <property type="entry name" value="Sec7"/>
    <property type="match status" value="1"/>
</dbReference>
<feature type="compositionally biased region" description="Low complexity" evidence="1">
    <location>
        <begin position="228"/>
        <end position="240"/>
    </location>
</feature>
<feature type="compositionally biased region" description="Polar residues" evidence="1">
    <location>
        <begin position="241"/>
        <end position="253"/>
    </location>
</feature>